<accession>B9ES86</accession>
<name>B9ES86_PROMM</name>
<gene>
    <name evidence="1" type="ordered locus">PMT_2702</name>
</gene>
<reference evidence="1 2" key="1">
    <citation type="journal article" date="2003" name="Nature">
        <title>Genome divergence in two Prochlorococcus ecotypes reflects oceanic niche differentiation.</title>
        <authorList>
            <person name="Rocap G."/>
            <person name="Larimer F.W."/>
            <person name="Lamerdin J.E."/>
            <person name="Malfatti S."/>
            <person name="Chain P."/>
            <person name="Ahlgren N.A."/>
            <person name="Arellano A."/>
            <person name="Coleman M."/>
            <person name="Hauser L."/>
            <person name="Hess W.R."/>
            <person name="Johnson Z.I."/>
            <person name="Land M.L."/>
            <person name="Lindell D."/>
            <person name="Post A.F."/>
            <person name="Regala W."/>
            <person name="Shah M."/>
            <person name="Shaw S.L."/>
            <person name="Steglich C."/>
            <person name="Sullivan M.B."/>
            <person name="Ting C.S."/>
            <person name="Tolonen A."/>
            <person name="Webb E.A."/>
            <person name="Zinser E.R."/>
            <person name="Chisholm S.W."/>
        </authorList>
    </citation>
    <scope>NUCLEOTIDE SEQUENCE [LARGE SCALE GENOMIC DNA]</scope>
    <source>
        <strain evidence="2">MIT 9313</strain>
    </source>
</reference>
<evidence type="ECO:0000313" key="1">
    <source>
        <dbReference type="EMBL" id="CAX32224.1"/>
    </source>
</evidence>
<organism evidence="1 2">
    <name type="scientific">Prochlorococcus marinus (strain MIT 9313)</name>
    <dbReference type="NCBI Taxonomy" id="74547"/>
    <lineage>
        <taxon>Bacteria</taxon>
        <taxon>Bacillati</taxon>
        <taxon>Cyanobacteriota</taxon>
        <taxon>Cyanophyceae</taxon>
        <taxon>Synechococcales</taxon>
        <taxon>Prochlorococcaceae</taxon>
        <taxon>Prochlorococcus</taxon>
    </lineage>
</organism>
<evidence type="ECO:0000313" key="2">
    <source>
        <dbReference type="Proteomes" id="UP000001423"/>
    </source>
</evidence>
<sequence length="56" mass="6337">MLFGLVRVASSPGGLRVSNRQAFSLRRDISQSACSISDHDSNKHWSFRSLLIFNRD</sequence>
<dbReference type="HOGENOM" id="CLU_3010715_0_0_3"/>
<dbReference type="KEGG" id="pmt:PMT_2702"/>
<dbReference type="Proteomes" id="UP000001423">
    <property type="component" value="Chromosome"/>
</dbReference>
<keyword evidence="2" id="KW-1185">Reference proteome</keyword>
<proteinExistence type="predicted"/>
<protein>
    <submittedName>
        <fullName evidence="1">Uncharacterized protein</fullName>
    </submittedName>
</protein>
<dbReference type="AlphaFoldDB" id="B9ES86"/>
<dbReference type="EMBL" id="BX548175">
    <property type="protein sequence ID" value="CAX32224.1"/>
    <property type="molecule type" value="Genomic_DNA"/>
</dbReference>